<dbReference type="Proteomes" id="UP000518300">
    <property type="component" value="Unassembled WGS sequence"/>
</dbReference>
<comment type="caution">
    <text evidence="2">The sequence shown here is derived from an EMBL/GenBank/DDBJ whole genome shotgun (WGS) entry which is preliminary data.</text>
</comment>
<dbReference type="EMBL" id="JABBJJ010000030">
    <property type="protein sequence ID" value="NMO15037.1"/>
    <property type="molecule type" value="Genomic_DNA"/>
</dbReference>
<keyword evidence="3" id="KW-1185">Reference proteome</keyword>
<dbReference type="AlphaFoldDB" id="A0A848L906"/>
<gene>
    <name evidence="2" type="ORF">HG543_09235</name>
</gene>
<sequence>MTREYLRWCERTQGGGDCLHLLMDGPTVRGEDRYALALALSLGAVLDETKHALRGMVEPSAVLSMLVWTATVYLLLWALPEPMSKGVAAALTVTLLAWLGVDTLWSLMQGWVRLVEDANRAVSFEQLSTAGEHFGRVMGENTARVLVMLVTAVLGGAVKPLAQKMPKLPGYTQAAVQAEAQGGIRLAVAEVEAVAASSEGTFAVMMKSPGSQASAATTEARAATTVIRHQGGNRQVVIEGQRWHVPANKSLKDVPTPDLVGDELQAAAVRAAQRWTSRGPDADELAAIERALAQGKQWLARLLERQSRGRFVERELRRQFPQLQWSRTGVDAVDPSTGYRYEVLSGTDSNLALHGQRMMGTLFRMITF</sequence>
<evidence type="ECO:0000256" key="1">
    <source>
        <dbReference type="SAM" id="Phobius"/>
    </source>
</evidence>
<evidence type="ECO:0000313" key="2">
    <source>
        <dbReference type="EMBL" id="NMO15037.1"/>
    </source>
</evidence>
<evidence type="ECO:0000313" key="3">
    <source>
        <dbReference type="Proteomes" id="UP000518300"/>
    </source>
</evidence>
<protein>
    <submittedName>
        <fullName evidence="2">Uncharacterized protein</fullName>
    </submittedName>
</protein>
<feature type="transmembrane region" description="Helical" evidence="1">
    <location>
        <begin position="61"/>
        <end position="79"/>
    </location>
</feature>
<keyword evidence="1" id="KW-1133">Transmembrane helix</keyword>
<reference evidence="2 3" key="1">
    <citation type="submission" date="2020-04" db="EMBL/GenBank/DDBJ databases">
        <title>Draft genome of Pyxidicoccus fallax type strain.</title>
        <authorList>
            <person name="Whitworth D.E."/>
        </authorList>
    </citation>
    <scope>NUCLEOTIDE SEQUENCE [LARGE SCALE GENOMIC DNA]</scope>
    <source>
        <strain evidence="2 3">DSM 14698</strain>
    </source>
</reference>
<keyword evidence="1" id="KW-0812">Transmembrane</keyword>
<accession>A0A848L906</accession>
<organism evidence="2 3">
    <name type="scientific">Pyxidicoccus fallax</name>
    <dbReference type="NCBI Taxonomy" id="394095"/>
    <lineage>
        <taxon>Bacteria</taxon>
        <taxon>Pseudomonadati</taxon>
        <taxon>Myxococcota</taxon>
        <taxon>Myxococcia</taxon>
        <taxon>Myxococcales</taxon>
        <taxon>Cystobacterineae</taxon>
        <taxon>Myxococcaceae</taxon>
        <taxon>Pyxidicoccus</taxon>
    </lineage>
</organism>
<name>A0A848L906_9BACT</name>
<proteinExistence type="predicted"/>
<keyword evidence="1" id="KW-0472">Membrane</keyword>